<protein>
    <submittedName>
        <fullName evidence="2">GNAT family N-acetyltransferase</fullName>
    </submittedName>
</protein>
<keyword evidence="3" id="KW-1185">Reference proteome</keyword>
<proteinExistence type="predicted"/>
<evidence type="ECO:0000259" key="1">
    <source>
        <dbReference type="PROSITE" id="PS51186"/>
    </source>
</evidence>
<dbReference type="InterPro" id="IPR016181">
    <property type="entry name" value="Acyl_CoA_acyltransferase"/>
</dbReference>
<organism evidence="2 3">
    <name type="scientific">Holdemania filiformis</name>
    <dbReference type="NCBI Taxonomy" id="61171"/>
    <lineage>
        <taxon>Bacteria</taxon>
        <taxon>Bacillati</taxon>
        <taxon>Bacillota</taxon>
        <taxon>Erysipelotrichia</taxon>
        <taxon>Erysipelotrichales</taxon>
        <taxon>Erysipelotrichaceae</taxon>
        <taxon>Holdemania</taxon>
    </lineage>
</organism>
<dbReference type="CDD" id="cd04301">
    <property type="entry name" value="NAT_SF"/>
    <property type="match status" value="1"/>
</dbReference>
<sequence length="180" mass="20967">MIKSFNDAEMTEVYRQAMKQDFPPDKLKPLSRILAQKRKNIALCLGYFEQDKLIGYAVLEQDTAQRCLLLDYFAIIPSSRGQGWGTRFLNELKTMFADREMIVIEAEAAPTEQARKRIAFYQRAGARLTGIRLHLYHVDYAVLVLDLAASLDDPQLRRRISALYQRIYPAVFRKLYLRMK</sequence>
<comment type="caution">
    <text evidence="2">The sequence shown here is derived from an EMBL/GenBank/DDBJ whole genome shotgun (WGS) entry which is preliminary data.</text>
</comment>
<gene>
    <name evidence="2" type="ORF">DWY25_03480</name>
</gene>
<feature type="domain" description="N-acetyltransferase" evidence="1">
    <location>
        <begin position="1"/>
        <end position="152"/>
    </location>
</feature>
<dbReference type="AlphaFoldDB" id="A0A412G4Q9"/>
<dbReference type="RefSeq" id="WP_117893724.1">
    <property type="nucleotide sequence ID" value="NZ_CABJCV010000003.1"/>
</dbReference>
<evidence type="ECO:0000313" key="2">
    <source>
        <dbReference type="EMBL" id="RGR75807.1"/>
    </source>
</evidence>
<dbReference type="GO" id="GO:0016747">
    <property type="term" value="F:acyltransferase activity, transferring groups other than amino-acyl groups"/>
    <property type="evidence" value="ECO:0007669"/>
    <property type="project" value="InterPro"/>
</dbReference>
<name>A0A412G4Q9_9FIRM</name>
<keyword evidence="2" id="KW-0808">Transferase</keyword>
<dbReference type="Gene3D" id="3.40.630.30">
    <property type="match status" value="1"/>
</dbReference>
<dbReference type="SUPFAM" id="SSF55729">
    <property type="entry name" value="Acyl-CoA N-acyltransferases (Nat)"/>
    <property type="match status" value="1"/>
</dbReference>
<dbReference type="EMBL" id="QRUP01000003">
    <property type="protein sequence ID" value="RGR75807.1"/>
    <property type="molecule type" value="Genomic_DNA"/>
</dbReference>
<reference evidence="2 3" key="1">
    <citation type="submission" date="2018-08" db="EMBL/GenBank/DDBJ databases">
        <title>A genome reference for cultivated species of the human gut microbiota.</title>
        <authorList>
            <person name="Zou Y."/>
            <person name="Xue W."/>
            <person name="Luo G."/>
        </authorList>
    </citation>
    <scope>NUCLEOTIDE SEQUENCE [LARGE SCALE GENOMIC DNA]</scope>
    <source>
        <strain evidence="2 3">AF24-29</strain>
    </source>
</reference>
<dbReference type="InterPro" id="IPR000182">
    <property type="entry name" value="GNAT_dom"/>
</dbReference>
<dbReference type="PROSITE" id="PS51186">
    <property type="entry name" value="GNAT"/>
    <property type="match status" value="1"/>
</dbReference>
<dbReference type="Pfam" id="PF00583">
    <property type="entry name" value="Acetyltransf_1"/>
    <property type="match status" value="1"/>
</dbReference>
<accession>A0A412G4Q9</accession>
<dbReference type="Proteomes" id="UP000284178">
    <property type="component" value="Unassembled WGS sequence"/>
</dbReference>
<dbReference type="GeneID" id="83014468"/>
<evidence type="ECO:0000313" key="3">
    <source>
        <dbReference type="Proteomes" id="UP000284178"/>
    </source>
</evidence>